<protein>
    <recommendedName>
        <fullName evidence="4">Lytic polysaccharide monooxygenase</fullName>
    </recommendedName>
</protein>
<proteinExistence type="predicted"/>
<dbReference type="OrthoDB" id="406505at2759"/>
<dbReference type="EMBL" id="MU005590">
    <property type="protein sequence ID" value="KAF2681590.1"/>
    <property type="molecule type" value="Genomic_DNA"/>
</dbReference>
<evidence type="ECO:0008006" key="4">
    <source>
        <dbReference type="Google" id="ProtNLM"/>
    </source>
</evidence>
<dbReference type="Proteomes" id="UP000799291">
    <property type="component" value="Unassembled WGS sequence"/>
</dbReference>
<dbReference type="InterPro" id="IPR036908">
    <property type="entry name" value="RlpA-like_sf"/>
</dbReference>
<dbReference type="Gene3D" id="2.40.40.10">
    <property type="entry name" value="RlpA-like domain"/>
    <property type="match status" value="1"/>
</dbReference>
<evidence type="ECO:0000256" key="1">
    <source>
        <dbReference type="SAM" id="SignalP"/>
    </source>
</evidence>
<gene>
    <name evidence="2" type="ORF">K458DRAFT_420375</name>
</gene>
<evidence type="ECO:0000313" key="2">
    <source>
        <dbReference type="EMBL" id="KAF2681590.1"/>
    </source>
</evidence>
<organism evidence="2 3">
    <name type="scientific">Lentithecium fluviatile CBS 122367</name>
    <dbReference type="NCBI Taxonomy" id="1168545"/>
    <lineage>
        <taxon>Eukaryota</taxon>
        <taxon>Fungi</taxon>
        <taxon>Dikarya</taxon>
        <taxon>Ascomycota</taxon>
        <taxon>Pezizomycotina</taxon>
        <taxon>Dothideomycetes</taxon>
        <taxon>Pleosporomycetidae</taxon>
        <taxon>Pleosporales</taxon>
        <taxon>Massarineae</taxon>
        <taxon>Lentitheciaceae</taxon>
        <taxon>Lentithecium</taxon>
    </lineage>
</organism>
<dbReference type="AlphaFoldDB" id="A0A6G1IUD2"/>
<keyword evidence="1" id="KW-0732">Signal</keyword>
<dbReference type="CDD" id="cd22191">
    <property type="entry name" value="DPBB_RlpA_EXP_N-like"/>
    <property type="match status" value="1"/>
</dbReference>
<keyword evidence="3" id="KW-1185">Reference proteome</keyword>
<feature type="signal peptide" evidence="1">
    <location>
        <begin position="1"/>
        <end position="17"/>
    </location>
</feature>
<accession>A0A6G1IUD2</accession>
<evidence type="ECO:0000313" key="3">
    <source>
        <dbReference type="Proteomes" id="UP000799291"/>
    </source>
</evidence>
<sequence>MRNHVLTTLLLTTLTTAIPLQKRVYVTNTRIITEIATVTTIVTLHGQPVPSGATAYSPEELAQLTQQNAVEAVAAPSSTSSLSTVDYNTVSSFSTIPIPGTKPPPTLDVASSVVPVQTPVAQPPPVATAPVSVTTTAVAPSATGGTGGTGGANPFFPNGPKVGETAKNVRLSPFLAYWTGASIENHIGACGHVPYLDTDPQLAKSDSKGDKKFMFHPPVISGDKYVDIFQYCGAILEVTGPDGLKTTGTVVDLCEDCGGPGGIDMMKANWEEVGSNVADGDCVFGASWKLTGWIKLLPALSG</sequence>
<name>A0A6G1IUD2_9PLEO</name>
<reference evidence="2" key="1">
    <citation type="journal article" date="2020" name="Stud. Mycol.">
        <title>101 Dothideomycetes genomes: a test case for predicting lifestyles and emergence of pathogens.</title>
        <authorList>
            <person name="Haridas S."/>
            <person name="Albert R."/>
            <person name="Binder M."/>
            <person name="Bloem J."/>
            <person name="Labutti K."/>
            <person name="Salamov A."/>
            <person name="Andreopoulos B."/>
            <person name="Baker S."/>
            <person name="Barry K."/>
            <person name="Bills G."/>
            <person name="Bluhm B."/>
            <person name="Cannon C."/>
            <person name="Castanera R."/>
            <person name="Culley D."/>
            <person name="Daum C."/>
            <person name="Ezra D."/>
            <person name="Gonzalez J."/>
            <person name="Henrissat B."/>
            <person name="Kuo A."/>
            <person name="Liang C."/>
            <person name="Lipzen A."/>
            <person name="Lutzoni F."/>
            <person name="Magnuson J."/>
            <person name="Mondo S."/>
            <person name="Nolan M."/>
            <person name="Ohm R."/>
            <person name="Pangilinan J."/>
            <person name="Park H.-J."/>
            <person name="Ramirez L."/>
            <person name="Alfaro M."/>
            <person name="Sun H."/>
            <person name="Tritt A."/>
            <person name="Yoshinaga Y."/>
            <person name="Zwiers L.-H."/>
            <person name="Turgeon B."/>
            <person name="Goodwin S."/>
            <person name="Spatafora J."/>
            <person name="Crous P."/>
            <person name="Grigoriev I."/>
        </authorList>
    </citation>
    <scope>NUCLEOTIDE SEQUENCE</scope>
    <source>
        <strain evidence="2">CBS 122367</strain>
    </source>
</reference>
<feature type="chain" id="PRO_5026240904" description="Lytic polysaccharide monooxygenase" evidence="1">
    <location>
        <begin position="18"/>
        <end position="302"/>
    </location>
</feature>